<sequence length="108" mass="12615">MQFSFNGLKQQEGGSGRSIWLSDQEIFFESLRGHDPEAFRLLYKKYAAALFGLVLREVGDEPTAEIILEKIFLEVWTSITFFDETKLKIFSWLNQIAINQINRYYLNA</sequence>
<gene>
    <name evidence="2" type="ORF">GJU39_05610</name>
</gene>
<dbReference type="InterPro" id="IPR013325">
    <property type="entry name" value="RNA_pol_sigma_r2"/>
</dbReference>
<accession>A0A7K0FVV9</accession>
<keyword evidence="3" id="KW-1185">Reference proteome</keyword>
<evidence type="ECO:0000313" key="2">
    <source>
        <dbReference type="EMBL" id="MRX75561.1"/>
    </source>
</evidence>
<protein>
    <recommendedName>
        <fullName evidence="1">RNA polymerase sigma-70 region 2 domain-containing protein</fullName>
    </recommendedName>
</protein>
<dbReference type="OrthoDB" id="772560at2"/>
<evidence type="ECO:0000313" key="3">
    <source>
        <dbReference type="Proteomes" id="UP000487757"/>
    </source>
</evidence>
<dbReference type="GO" id="GO:0003700">
    <property type="term" value="F:DNA-binding transcription factor activity"/>
    <property type="evidence" value="ECO:0007669"/>
    <property type="project" value="InterPro"/>
</dbReference>
<dbReference type="InterPro" id="IPR007627">
    <property type="entry name" value="RNA_pol_sigma70_r2"/>
</dbReference>
<comment type="caution">
    <text evidence="2">The sequence shown here is derived from an EMBL/GenBank/DDBJ whole genome shotgun (WGS) entry which is preliminary data.</text>
</comment>
<dbReference type="Pfam" id="PF04542">
    <property type="entry name" value="Sigma70_r2"/>
    <property type="match status" value="1"/>
</dbReference>
<proteinExistence type="predicted"/>
<feature type="domain" description="RNA polymerase sigma-70 region 2" evidence="1">
    <location>
        <begin position="42"/>
        <end position="105"/>
    </location>
</feature>
<dbReference type="GO" id="GO:0006352">
    <property type="term" value="P:DNA-templated transcription initiation"/>
    <property type="evidence" value="ECO:0007669"/>
    <property type="project" value="InterPro"/>
</dbReference>
<reference evidence="2 3" key="1">
    <citation type="submission" date="2019-11" db="EMBL/GenBank/DDBJ databases">
        <title>Pedobacter petrophilus genome.</title>
        <authorList>
            <person name="Feldbauer M.J."/>
            <person name="Newman J.D."/>
        </authorList>
    </citation>
    <scope>NUCLEOTIDE SEQUENCE [LARGE SCALE GENOMIC DNA]</scope>
    <source>
        <strain evidence="2 3">LMG 29686</strain>
    </source>
</reference>
<evidence type="ECO:0000259" key="1">
    <source>
        <dbReference type="Pfam" id="PF04542"/>
    </source>
</evidence>
<dbReference type="Gene3D" id="1.10.1740.10">
    <property type="match status" value="1"/>
</dbReference>
<dbReference type="RefSeq" id="WP_154279721.1">
    <property type="nucleotide sequence ID" value="NZ_JBHUJQ010000001.1"/>
</dbReference>
<name>A0A7K0FVV9_9SPHI</name>
<dbReference type="EMBL" id="WKKH01000006">
    <property type="protein sequence ID" value="MRX75561.1"/>
    <property type="molecule type" value="Genomic_DNA"/>
</dbReference>
<organism evidence="2 3">
    <name type="scientific">Pedobacter petrophilus</name>
    <dbReference type="NCBI Taxonomy" id="1908241"/>
    <lineage>
        <taxon>Bacteria</taxon>
        <taxon>Pseudomonadati</taxon>
        <taxon>Bacteroidota</taxon>
        <taxon>Sphingobacteriia</taxon>
        <taxon>Sphingobacteriales</taxon>
        <taxon>Sphingobacteriaceae</taxon>
        <taxon>Pedobacter</taxon>
    </lineage>
</organism>
<dbReference type="Proteomes" id="UP000487757">
    <property type="component" value="Unassembled WGS sequence"/>
</dbReference>
<dbReference type="SUPFAM" id="SSF88946">
    <property type="entry name" value="Sigma2 domain of RNA polymerase sigma factors"/>
    <property type="match status" value="1"/>
</dbReference>
<dbReference type="AlphaFoldDB" id="A0A7K0FVV9"/>